<feature type="compositionally biased region" description="Basic and acidic residues" evidence="2">
    <location>
        <begin position="261"/>
        <end position="273"/>
    </location>
</feature>
<proteinExistence type="predicted"/>
<evidence type="ECO:0000313" key="4">
    <source>
        <dbReference type="EMBL" id="GES96456.1"/>
    </source>
</evidence>
<feature type="region of interest" description="Disordered" evidence="2">
    <location>
        <begin position="697"/>
        <end position="730"/>
    </location>
</feature>
<feature type="compositionally biased region" description="Low complexity" evidence="2">
    <location>
        <begin position="246"/>
        <end position="259"/>
    </location>
</feature>
<organism evidence="4 5">
    <name type="scientific">Rhizophagus clarus</name>
    <dbReference type="NCBI Taxonomy" id="94130"/>
    <lineage>
        <taxon>Eukaryota</taxon>
        <taxon>Fungi</taxon>
        <taxon>Fungi incertae sedis</taxon>
        <taxon>Mucoromycota</taxon>
        <taxon>Glomeromycotina</taxon>
        <taxon>Glomeromycetes</taxon>
        <taxon>Glomerales</taxon>
        <taxon>Glomeraceae</taxon>
        <taxon>Rhizophagus</taxon>
    </lineage>
</organism>
<feature type="region of interest" description="Disordered" evidence="2">
    <location>
        <begin position="239"/>
        <end position="273"/>
    </location>
</feature>
<protein>
    <recommendedName>
        <fullName evidence="3">NrS-1 polymerase-like helicase domain-containing protein</fullName>
    </recommendedName>
</protein>
<dbReference type="EMBL" id="BLAL01000252">
    <property type="protein sequence ID" value="GES96456.1"/>
    <property type="molecule type" value="Genomic_DNA"/>
</dbReference>
<accession>A0A8H3QYA5</accession>
<dbReference type="Proteomes" id="UP000615446">
    <property type="component" value="Unassembled WGS sequence"/>
</dbReference>
<comment type="caution">
    <text evidence="4">The sequence shown here is derived from an EMBL/GenBank/DDBJ whole genome shotgun (WGS) entry which is preliminary data.</text>
</comment>
<dbReference type="Pfam" id="PF19263">
    <property type="entry name" value="DUF5906"/>
    <property type="match status" value="1"/>
</dbReference>
<dbReference type="InterPro" id="IPR045455">
    <property type="entry name" value="NrS-1_pol-like_helicase"/>
</dbReference>
<keyword evidence="1" id="KW-0175">Coiled coil</keyword>
<reference evidence="4" key="1">
    <citation type="submission" date="2019-10" db="EMBL/GenBank/DDBJ databases">
        <title>Conservation and host-specific expression of non-tandemly repeated heterogenous ribosome RNA gene in arbuscular mycorrhizal fungi.</title>
        <authorList>
            <person name="Maeda T."/>
            <person name="Kobayashi Y."/>
            <person name="Nakagawa T."/>
            <person name="Ezawa T."/>
            <person name="Yamaguchi K."/>
            <person name="Bino T."/>
            <person name="Nishimoto Y."/>
            <person name="Shigenobu S."/>
            <person name="Kawaguchi M."/>
        </authorList>
    </citation>
    <scope>NUCLEOTIDE SEQUENCE</scope>
    <source>
        <strain evidence="4">HR1</strain>
    </source>
</reference>
<evidence type="ECO:0000313" key="5">
    <source>
        <dbReference type="Proteomes" id="UP000615446"/>
    </source>
</evidence>
<feature type="domain" description="NrS-1 polymerase-like helicase" evidence="3">
    <location>
        <begin position="63"/>
        <end position="129"/>
    </location>
</feature>
<feature type="compositionally biased region" description="Acidic residues" evidence="2">
    <location>
        <begin position="719"/>
        <end position="730"/>
    </location>
</feature>
<dbReference type="AlphaFoldDB" id="A0A8H3QYA5"/>
<evidence type="ECO:0000256" key="1">
    <source>
        <dbReference type="SAM" id="Coils"/>
    </source>
</evidence>
<evidence type="ECO:0000259" key="3">
    <source>
        <dbReference type="Pfam" id="PF19263"/>
    </source>
</evidence>
<feature type="compositionally biased region" description="Basic and acidic residues" evidence="2">
    <location>
        <begin position="215"/>
        <end position="227"/>
    </location>
</feature>
<feature type="region of interest" description="Disordered" evidence="2">
    <location>
        <begin position="203"/>
        <end position="227"/>
    </location>
</feature>
<feature type="coiled-coil region" evidence="1">
    <location>
        <begin position="940"/>
        <end position="974"/>
    </location>
</feature>
<evidence type="ECO:0000256" key="2">
    <source>
        <dbReference type="SAM" id="MobiDB-lite"/>
    </source>
</evidence>
<gene>
    <name evidence="4" type="ORF">RCL2_002308400</name>
</gene>
<name>A0A8H3QYA5_9GLOM</name>
<sequence length="1055" mass="120270">MSTSGRKFSRNEVYEAIQATVACIQTTSRLWVLKIEDTNGGLYFDMAPKLDLAKYEVNLLELGGEGQCGKNIITDFIGDKVLGEHLHYATSDLEKILGRFNNAIQARKLIVMNETGMSKNGEKPFSNNIAGKKFSDIGIESKQAQTGGEKREWQYILDRSKIVAKLRESGLGDMEEFSDIPQDELPTNEATDIPIFNMPEIIPPKIIPPQPEKNLPPKDKKANKQDKSTQALFDYMAEDTRAPVASTSGTSETPEPTISNDKPKIDKPEPIKSSKEISSTILMARQQREERLRKWAIDHDADAIDFAKEDDMDVNDIFYMSRRERLISEEIYLRNHEDAGNPWAYVYDDEEWQKEQHLVKYNLSTNSTLEQLREHAPELNAQLHDWTDCKSIKNLLVRGTKKRKAFSKEQIGVLVLDKRKEKLTIEERAKYCAKAGTALDIFTHHLELGPKNKDENEIVAGASRQSTFRVKLAEGGVDTATINTFAKDPELIQESNKIQKERTDETMANSDGIPPHFSLASVTERLQNIDTSKIPNRENLADVIVMLSMRPSEVSSLQIMHYEPGSEDPPAWYKRGYTWYCIGYKKDKGKKDPRRFLSMEKDPERARELLIWIQEAIKAGKLRDPVYDKNGKRNIGNVRSFNEFLKQKPYKSLPKDLRKIGGKHACRTHGGPKSTPQHLSNLTKIALRHYIGLDAGNNYSKGDMETEDSDSESDHNPEPESESAENDEISDIIDMYTVRHRMTITKITPKARKPKTNNFKSILEQFSEKYNLSAKSSPKQLSKHNKELGASLQGWEAHKCVKDLLTWRKYSKKKKEALVSDKRKEKFTIEKRAEYCAKTGNKWDIYRHSINLGPKNNDKKEVIAGASRQYRFREELVKAGVNPKIINSYAKDPDLIRRSNRIQKDIASKQGVIPNTEKLARLLEADKQNAEAYSALSSIREALKKQFEDCHSQNNTLEKRVKRLEKDIRSLKIEFGDLDECVDRETVVDIIHEIVPSLIGKKGSRGAVYRGSSSYSSESSEGSDSVETIVIRKSENIPHKQRRKARLRKVKRLVV</sequence>